<proteinExistence type="inferred from homology"/>
<evidence type="ECO:0000256" key="2">
    <source>
        <dbReference type="ARBA" id="ARBA00023235"/>
    </source>
</evidence>
<dbReference type="Pfam" id="PF04303">
    <property type="entry name" value="PrpF"/>
    <property type="match status" value="1"/>
</dbReference>
<organism evidence="3 4">
    <name type="scientific">Vogesella aquatica</name>
    <dbReference type="NCBI Taxonomy" id="2984206"/>
    <lineage>
        <taxon>Bacteria</taxon>
        <taxon>Pseudomonadati</taxon>
        <taxon>Pseudomonadota</taxon>
        <taxon>Betaproteobacteria</taxon>
        <taxon>Neisseriales</taxon>
        <taxon>Chromobacteriaceae</taxon>
        <taxon>Vogesella</taxon>
    </lineage>
</organism>
<dbReference type="EMBL" id="JAQQLF010000011">
    <property type="protein sequence ID" value="MDC7717619.1"/>
    <property type="molecule type" value="Genomic_DNA"/>
</dbReference>
<name>A0ABT5J194_9NEIS</name>
<evidence type="ECO:0000256" key="1">
    <source>
        <dbReference type="ARBA" id="ARBA00007673"/>
    </source>
</evidence>
<comment type="similarity">
    <text evidence="1">Belongs to the PrpF family.</text>
</comment>
<comment type="caution">
    <text evidence="3">The sequence shown here is derived from an EMBL/GenBank/DDBJ whole genome shotgun (WGS) entry which is preliminary data.</text>
</comment>
<dbReference type="InterPro" id="IPR007400">
    <property type="entry name" value="PrpF-like"/>
</dbReference>
<dbReference type="Proteomes" id="UP001219956">
    <property type="component" value="Unassembled WGS sequence"/>
</dbReference>
<protein>
    <submittedName>
        <fullName evidence="3">PrpF domain-containing protein</fullName>
    </submittedName>
</protein>
<gene>
    <name evidence="3" type="ORF">PQU95_10390</name>
</gene>
<accession>A0ABT5J194</accession>
<dbReference type="SUPFAM" id="SSF54506">
    <property type="entry name" value="Diaminopimelate epimerase-like"/>
    <property type="match status" value="2"/>
</dbReference>
<evidence type="ECO:0000313" key="3">
    <source>
        <dbReference type="EMBL" id="MDC7717619.1"/>
    </source>
</evidence>
<keyword evidence="4" id="KW-1185">Reference proteome</keyword>
<dbReference type="RefSeq" id="WP_272751934.1">
    <property type="nucleotide sequence ID" value="NZ_JAQQLF010000011.1"/>
</dbReference>
<dbReference type="PANTHER" id="PTHR43709:SF2">
    <property type="entry name" value="DUF453 DOMAIN PROTEIN (AFU_ORTHOLOGUE AFUA_6G00360)"/>
    <property type="match status" value="1"/>
</dbReference>
<dbReference type="Gene3D" id="3.10.310.10">
    <property type="entry name" value="Diaminopimelate Epimerase, Chain A, domain 1"/>
    <property type="match status" value="2"/>
</dbReference>
<sequence>MTFTTLPATLMRGGTSKGLFFRADQLPDDPARVQALLMRALGSPDPYGSQLDGLGTGISSTSKIVIIGPSQQPGCHVDYLFGHVAIADALVDWSGNCGNLSAAVPVFALMQKMVAGAPANGPVAVHIWQANIGKKIIAELQMQNGRPVWWGDYFLDGIAFSAGPIRLRFLDPAGGASGKLFPTGSPRDTLTLPDGSTLEATLIDAGNPTVFVRAADLGLRGDETGHALSADQQQKLEWARCAGAVMMKLGPDIDTIQRERPATPKISFLSPASQPGCALTARIVSMGRLHHAYTGTGAIALAAAAAIQNTLAAELCGAPVRGQAFTFAHAGGCQTLEAIVQRQGRSWQVSEVVMTRHARPLMQGTLYIPQQP</sequence>
<evidence type="ECO:0000313" key="4">
    <source>
        <dbReference type="Proteomes" id="UP001219956"/>
    </source>
</evidence>
<keyword evidence="2" id="KW-0413">Isomerase</keyword>
<reference evidence="3 4" key="1">
    <citation type="submission" date="2023-01" db="EMBL/GenBank/DDBJ databases">
        <title>Novel species of the genus Vogesella isolated from rivers.</title>
        <authorList>
            <person name="Lu H."/>
        </authorList>
    </citation>
    <scope>NUCLEOTIDE SEQUENCE [LARGE SCALE GENOMIC DNA]</scope>
    <source>
        <strain evidence="3 4">DC21W</strain>
    </source>
</reference>
<dbReference type="PANTHER" id="PTHR43709">
    <property type="entry name" value="ACONITATE ISOMERASE-RELATED"/>
    <property type="match status" value="1"/>
</dbReference>